<dbReference type="CDD" id="cd00067">
    <property type="entry name" value="GAL4"/>
    <property type="match status" value="1"/>
</dbReference>
<dbReference type="STRING" id="1448318.A0A319EES1"/>
<evidence type="ECO:0000313" key="10">
    <source>
        <dbReference type="Proteomes" id="UP000248423"/>
    </source>
</evidence>
<dbReference type="SMART" id="SM00066">
    <property type="entry name" value="GAL4"/>
    <property type="match status" value="1"/>
</dbReference>
<dbReference type="VEuPathDB" id="FungiDB:BO78DRAFT_364120"/>
<dbReference type="PANTHER" id="PTHR31001">
    <property type="entry name" value="UNCHARACTERIZED TRANSCRIPTIONAL REGULATORY PROTEIN"/>
    <property type="match status" value="1"/>
</dbReference>
<dbReference type="OrthoDB" id="4898680at2759"/>
<dbReference type="GO" id="GO:0005634">
    <property type="term" value="C:nucleus"/>
    <property type="evidence" value="ECO:0007669"/>
    <property type="project" value="UniProtKB-SubCell"/>
</dbReference>
<dbReference type="EMBL" id="KZ826332">
    <property type="protein sequence ID" value="PYI08766.1"/>
    <property type="molecule type" value="Genomic_DNA"/>
</dbReference>
<proteinExistence type="predicted"/>
<keyword evidence="10" id="KW-1185">Reference proteome</keyword>
<evidence type="ECO:0000313" key="9">
    <source>
        <dbReference type="EMBL" id="PYI08766.1"/>
    </source>
</evidence>
<dbReference type="InterPro" id="IPR036864">
    <property type="entry name" value="Zn2-C6_fun-type_DNA-bd_sf"/>
</dbReference>
<feature type="domain" description="Zn(2)-C6 fungal-type" evidence="8">
    <location>
        <begin position="13"/>
        <end position="43"/>
    </location>
</feature>
<dbReference type="SUPFAM" id="SSF57701">
    <property type="entry name" value="Zn2/Cys6 DNA-binding domain"/>
    <property type="match status" value="1"/>
</dbReference>
<dbReference type="InterPro" id="IPR001138">
    <property type="entry name" value="Zn2Cys6_DnaBD"/>
</dbReference>
<evidence type="ECO:0000256" key="6">
    <source>
        <dbReference type="ARBA" id="ARBA00023242"/>
    </source>
</evidence>
<dbReference type="InterPro" id="IPR007219">
    <property type="entry name" value="XnlR_reg_dom"/>
</dbReference>
<dbReference type="Gene3D" id="4.10.240.10">
    <property type="entry name" value="Zn(2)-C6 fungal-type DNA-binding domain"/>
    <property type="match status" value="1"/>
</dbReference>
<evidence type="ECO:0000256" key="4">
    <source>
        <dbReference type="ARBA" id="ARBA00023125"/>
    </source>
</evidence>
<evidence type="ECO:0000256" key="1">
    <source>
        <dbReference type="ARBA" id="ARBA00004123"/>
    </source>
</evidence>
<protein>
    <recommendedName>
        <fullName evidence="8">Zn(2)-C6 fungal-type domain-containing protein</fullName>
    </recommendedName>
</protein>
<keyword evidence="4" id="KW-0238">DNA-binding</keyword>
<dbReference type="PROSITE" id="PS00463">
    <property type="entry name" value="ZN2_CY6_FUNGAL_1"/>
    <property type="match status" value="1"/>
</dbReference>
<feature type="compositionally biased region" description="Polar residues" evidence="7">
    <location>
        <begin position="66"/>
        <end position="83"/>
    </location>
</feature>
<keyword evidence="6" id="KW-0539">Nucleus</keyword>
<dbReference type="GO" id="GO:0000981">
    <property type="term" value="F:DNA-binding transcription factor activity, RNA polymerase II-specific"/>
    <property type="evidence" value="ECO:0007669"/>
    <property type="project" value="InterPro"/>
</dbReference>
<dbReference type="GO" id="GO:0003677">
    <property type="term" value="F:DNA binding"/>
    <property type="evidence" value="ECO:0007669"/>
    <property type="project" value="UniProtKB-KW"/>
</dbReference>
<accession>A0A319EES1</accession>
<name>A0A319EES1_ASPSB</name>
<dbReference type="PROSITE" id="PS50048">
    <property type="entry name" value="ZN2_CY6_FUNGAL_2"/>
    <property type="match status" value="1"/>
</dbReference>
<dbReference type="Pfam" id="PF04082">
    <property type="entry name" value="Fungal_trans"/>
    <property type="match status" value="1"/>
</dbReference>
<gene>
    <name evidence="9" type="ORF">BO78DRAFT_364120</name>
</gene>
<keyword evidence="5" id="KW-0804">Transcription</keyword>
<dbReference type="InterPro" id="IPR050613">
    <property type="entry name" value="Sec_Metabolite_Reg"/>
</dbReference>
<evidence type="ECO:0000256" key="3">
    <source>
        <dbReference type="ARBA" id="ARBA00023015"/>
    </source>
</evidence>
<comment type="subcellular location">
    <subcellularLocation>
        <location evidence="1">Nucleus</location>
    </subcellularLocation>
</comment>
<dbReference type="PANTHER" id="PTHR31001:SF40">
    <property type="entry name" value="ZN(II)2CYS6 TRANSCRIPTION FACTOR (EUROFUNG)"/>
    <property type="match status" value="1"/>
</dbReference>
<dbReference type="CDD" id="cd12148">
    <property type="entry name" value="fungal_TF_MHR"/>
    <property type="match status" value="1"/>
</dbReference>
<sequence length="678" mass="76645">MPPLRRKNGREPACEACRRRKLACDHETPACQRCRRLSLKCVYLANPLAKARARSVPEGSPDILSGSESDQVASTKTCPGAQSTTPILESSAEYLGPTSFTSVFVEHRDRFEVDQALRTPTGEDVDGVGVESPAQGNNAITPRLLQLGVQVLQNLPDEHTGNLLFVHQTYLMDACFRQAYRVALDLMWDEYRDVLRSRTTENLVGVAKRISECSMTPLPAEPNPQRWVESFSGRKTRWELLGTLFTYWSSAASQLSVEHEAITQYCQRHSIKGSKELMVHLKRCASMCIDLCSQLGAINILFVHMAFKHNILESIASGDKSLSCWRQHGDVVAVTTSIGLHRELSTDWNEVSFQHELKRRIYASIYNFDKVISTFTGRPPLLSRQYSTTQLPLEISDEDILSDRISDAVIKLDSNGWDHSEERKLYPTTVLRARTMLARNREALLEVLETSHDSITDAAVETCLQLKSEAMNIQAQFPDALLFKQEYIDDPDIPGQMLFLRILVRLDFLLNMFILERLLTRHKVVSEQALIHVSHEMLGLTLKYWKHKDRFKNHSDFSWLAMSYAVPCSGILCLELLRQATSPSTYTLDLPRSDIIQNLSLLVAFLDWLKPSGSDIIAKGQIKGILRRSLDRILSMPASLCSPTTALDDMVLQDFVGAEYAHLDLWNTFGWVDWDAAL</sequence>
<reference evidence="9 10" key="1">
    <citation type="submission" date="2018-02" db="EMBL/GenBank/DDBJ databases">
        <title>The genomes of Aspergillus section Nigri reveals drivers in fungal speciation.</title>
        <authorList>
            <consortium name="DOE Joint Genome Institute"/>
            <person name="Vesth T.C."/>
            <person name="Nybo J."/>
            <person name="Theobald S."/>
            <person name="Brandl J."/>
            <person name="Frisvad J.C."/>
            <person name="Nielsen K.F."/>
            <person name="Lyhne E.K."/>
            <person name="Kogle M.E."/>
            <person name="Kuo A."/>
            <person name="Riley R."/>
            <person name="Clum A."/>
            <person name="Nolan M."/>
            <person name="Lipzen A."/>
            <person name="Salamov A."/>
            <person name="Henrissat B."/>
            <person name="Wiebenga A."/>
            <person name="De vries R.P."/>
            <person name="Grigoriev I.V."/>
            <person name="Mortensen U.H."/>
            <person name="Andersen M.R."/>
            <person name="Baker S.E."/>
        </authorList>
    </citation>
    <scope>NUCLEOTIDE SEQUENCE [LARGE SCALE GENOMIC DNA]</scope>
    <source>
        <strain evidence="9 10">CBS 121057</strain>
    </source>
</reference>
<keyword evidence="3" id="KW-0805">Transcription regulation</keyword>
<dbReference type="Proteomes" id="UP000248423">
    <property type="component" value="Unassembled WGS sequence"/>
</dbReference>
<feature type="region of interest" description="Disordered" evidence="7">
    <location>
        <begin position="54"/>
        <end position="83"/>
    </location>
</feature>
<evidence type="ECO:0000256" key="7">
    <source>
        <dbReference type="SAM" id="MobiDB-lite"/>
    </source>
</evidence>
<organism evidence="9 10">
    <name type="scientific">Aspergillus sclerotiicarbonarius (strain CBS 121057 / IBT 28362)</name>
    <dbReference type="NCBI Taxonomy" id="1448318"/>
    <lineage>
        <taxon>Eukaryota</taxon>
        <taxon>Fungi</taxon>
        <taxon>Dikarya</taxon>
        <taxon>Ascomycota</taxon>
        <taxon>Pezizomycotina</taxon>
        <taxon>Eurotiomycetes</taxon>
        <taxon>Eurotiomycetidae</taxon>
        <taxon>Eurotiales</taxon>
        <taxon>Aspergillaceae</taxon>
        <taxon>Aspergillus</taxon>
        <taxon>Aspergillus subgen. Circumdati</taxon>
    </lineage>
</organism>
<evidence type="ECO:0000259" key="8">
    <source>
        <dbReference type="PROSITE" id="PS50048"/>
    </source>
</evidence>
<dbReference type="GO" id="GO:0006351">
    <property type="term" value="P:DNA-templated transcription"/>
    <property type="evidence" value="ECO:0007669"/>
    <property type="project" value="InterPro"/>
</dbReference>
<dbReference type="SMART" id="SM00906">
    <property type="entry name" value="Fungal_trans"/>
    <property type="match status" value="1"/>
</dbReference>
<evidence type="ECO:0000256" key="5">
    <source>
        <dbReference type="ARBA" id="ARBA00023163"/>
    </source>
</evidence>
<dbReference type="Pfam" id="PF00172">
    <property type="entry name" value="Zn_clus"/>
    <property type="match status" value="1"/>
</dbReference>
<dbReference type="GO" id="GO:0009893">
    <property type="term" value="P:positive regulation of metabolic process"/>
    <property type="evidence" value="ECO:0007669"/>
    <property type="project" value="UniProtKB-ARBA"/>
</dbReference>
<dbReference type="AlphaFoldDB" id="A0A319EES1"/>
<keyword evidence="2" id="KW-0479">Metal-binding</keyword>
<evidence type="ECO:0000256" key="2">
    <source>
        <dbReference type="ARBA" id="ARBA00022723"/>
    </source>
</evidence>
<dbReference type="GO" id="GO:0008270">
    <property type="term" value="F:zinc ion binding"/>
    <property type="evidence" value="ECO:0007669"/>
    <property type="project" value="InterPro"/>
</dbReference>